<feature type="transmembrane region" description="Helical" evidence="9">
    <location>
        <begin position="62"/>
        <end position="83"/>
    </location>
</feature>
<feature type="transmembrane region" description="Helical" evidence="9">
    <location>
        <begin position="127"/>
        <end position="145"/>
    </location>
</feature>
<gene>
    <name evidence="11" type="ORF">TAE01_30250</name>
</gene>
<keyword evidence="12" id="KW-1185">Reference proteome</keyword>
<feature type="transmembrane region" description="Helical" evidence="9">
    <location>
        <begin position="201"/>
        <end position="224"/>
    </location>
</feature>
<dbReference type="PANTHER" id="PTHR22911:SF137">
    <property type="entry name" value="SOLUTE CARRIER FAMILY 35 MEMBER G2-RELATED"/>
    <property type="match status" value="1"/>
</dbReference>
<dbReference type="EMBL" id="BJYX01000017">
    <property type="protein sequence ID" value="GEO31215.1"/>
    <property type="molecule type" value="Genomic_DNA"/>
</dbReference>
<organism evidence="11 12">
    <name type="scientific">Terrabacter aerolatus</name>
    <dbReference type="NCBI Taxonomy" id="422442"/>
    <lineage>
        <taxon>Bacteria</taxon>
        <taxon>Bacillati</taxon>
        <taxon>Actinomycetota</taxon>
        <taxon>Actinomycetes</taxon>
        <taxon>Micrococcales</taxon>
        <taxon>Intrasporangiaceae</taxon>
        <taxon>Terrabacter</taxon>
    </lineage>
</organism>
<name>A0A512D416_9MICO</name>
<dbReference type="InterPro" id="IPR004626">
    <property type="entry name" value="RarD"/>
</dbReference>
<evidence type="ECO:0000256" key="5">
    <source>
        <dbReference type="ARBA" id="ARBA00022692"/>
    </source>
</evidence>
<dbReference type="Pfam" id="PF00892">
    <property type="entry name" value="EamA"/>
    <property type="match status" value="2"/>
</dbReference>
<dbReference type="GO" id="GO:0005886">
    <property type="term" value="C:plasma membrane"/>
    <property type="evidence" value="ECO:0007669"/>
    <property type="project" value="UniProtKB-SubCell"/>
</dbReference>
<comment type="subcellular location">
    <subcellularLocation>
        <location evidence="1">Cell membrane</location>
        <topology evidence="1">Multi-pass membrane protein</topology>
    </subcellularLocation>
</comment>
<dbReference type="PANTHER" id="PTHR22911">
    <property type="entry name" value="ACYL-MALONYL CONDENSING ENZYME-RELATED"/>
    <property type="match status" value="1"/>
</dbReference>
<evidence type="ECO:0000313" key="11">
    <source>
        <dbReference type="EMBL" id="GEO31215.1"/>
    </source>
</evidence>
<evidence type="ECO:0000256" key="6">
    <source>
        <dbReference type="ARBA" id="ARBA00022989"/>
    </source>
</evidence>
<dbReference type="InterPro" id="IPR037185">
    <property type="entry name" value="EmrE-like"/>
</dbReference>
<feature type="transmembrane region" description="Helical" evidence="9">
    <location>
        <begin position="95"/>
        <end position="115"/>
    </location>
</feature>
<dbReference type="NCBIfam" id="TIGR00688">
    <property type="entry name" value="rarD"/>
    <property type="match status" value="1"/>
</dbReference>
<evidence type="ECO:0000256" key="8">
    <source>
        <dbReference type="SAM" id="MobiDB-lite"/>
    </source>
</evidence>
<feature type="domain" description="EamA" evidence="10">
    <location>
        <begin position="176"/>
        <end position="309"/>
    </location>
</feature>
<feature type="transmembrane region" description="Helical" evidence="9">
    <location>
        <begin position="298"/>
        <end position="316"/>
    </location>
</feature>
<evidence type="ECO:0000313" key="12">
    <source>
        <dbReference type="Proteomes" id="UP000321534"/>
    </source>
</evidence>
<keyword evidence="6 9" id="KW-1133">Transmembrane helix</keyword>
<sequence length="334" mass="35197">MTTRDTAPSVAPSGSGTPGPASPAPHGEVGRGTLLGFVAYGLWGLFPLYFDALKPAGPWEILAHRILWTLLFCVVVLLVVRDLGWVRPLLRRPKLLAGTAVAAVLIAVNWVVYVAAVTSGNTSEAALGYFLNPLVTVALGVVVLGERLRLLQWVAVGIGVAAGVYLGVSGGRVPWVALTLAVSFALYGLTKKKVGVSLDAIHGLTVETVVLAPVAVVLLLVVGAQGGLEFGRHGAVHTSLLVLSGVVTAVPLLCFAAAARRIPLVSIGLIQFITPVMQLLCAVLLLHEHMPRERWIGFGIVWVALLVLSVDSLVSLRGTRAARREPLPVDDCPR</sequence>
<feature type="region of interest" description="Disordered" evidence="8">
    <location>
        <begin position="1"/>
        <end position="25"/>
    </location>
</feature>
<evidence type="ECO:0000256" key="1">
    <source>
        <dbReference type="ARBA" id="ARBA00004651"/>
    </source>
</evidence>
<keyword evidence="5 9" id="KW-0812">Transmembrane</keyword>
<evidence type="ECO:0000259" key="10">
    <source>
        <dbReference type="Pfam" id="PF00892"/>
    </source>
</evidence>
<reference evidence="11 12" key="1">
    <citation type="submission" date="2019-07" db="EMBL/GenBank/DDBJ databases">
        <title>Whole genome shotgun sequence of Terrabacter aerolatus NBRC 106305.</title>
        <authorList>
            <person name="Hosoyama A."/>
            <person name="Uohara A."/>
            <person name="Ohji S."/>
            <person name="Ichikawa N."/>
        </authorList>
    </citation>
    <scope>NUCLEOTIDE SEQUENCE [LARGE SCALE GENOMIC DNA]</scope>
    <source>
        <strain evidence="11 12">NBRC 106305</strain>
    </source>
</reference>
<comment type="similarity">
    <text evidence="2">Belongs to the EamA transporter family.</text>
</comment>
<dbReference type="Proteomes" id="UP000321534">
    <property type="component" value="Unassembled WGS sequence"/>
</dbReference>
<feature type="compositionally biased region" description="Low complexity" evidence="8">
    <location>
        <begin position="7"/>
        <end position="25"/>
    </location>
</feature>
<protein>
    <submittedName>
        <fullName evidence="11">Protein RarD</fullName>
    </submittedName>
</protein>
<evidence type="ECO:0000256" key="3">
    <source>
        <dbReference type="ARBA" id="ARBA00022448"/>
    </source>
</evidence>
<evidence type="ECO:0000256" key="7">
    <source>
        <dbReference type="ARBA" id="ARBA00023136"/>
    </source>
</evidence>
<feature type="transmembrane region" description="Helical" evidence="9">
    <location>
        <begin position="32"/>
        <end position="50"/>
    </location>
</feature>
<dbReference type="InterPro" id="IPR000620">
    <property type="entry name" value="EamA_dom"/>
</dbReference>
<feature type="transmembrane region" description="Helical" evidence="9">
    <location>
        <begin position="264"/>
        <end position="286"/>
    </location>
</feature>
<feature type="domain" description="EamA" evidence="10">
    <location>
        <begin position="32"/>
        <end position="162"/>
    </location>
</feature>
<dbReference type="RefSeq" id="WP_147067625.1">
    <property type="nucleotide sequence ID" value="NZ_BAAARO010000007.1"/>
</dbReference>
<dbReference type="OrthoDB" id="369870at2"/>
<comment type="caution">
    <text evidence="11">The sequence shown here is derived from an EMBL/GenBank/DDBJ whole genome shotgun (WGS) entry which is preliminary data.</text>
</comment>
<dbReference type="SUPFAM" id="SSF103481">
    <property type="entry name" value="Multidrug resistance efflux transporter EmrE"/>
    <property type="match status" value="2"/>
</dbReference>
<dbReference type="AlphaFoldDB" id="A0A512D416"/>
<evidence type="ECO:0000256" key="2">
    <source>
        <dbReference type="ARBA" id="ARBA00007362"/>
    </source>
</evidence>
<keyword evidence="7 9" id="KW-0472">Membrane</keyword>
<proteinExistence type="inferred from homology"/>
<feature type="transmembrane region" description="Helical" evidence="9">
    <location>
        <begin position="236"/>
        <end position="257"/>
    </location>
</feature>
<evidence type="ECO:0000256" key="9">
    <source>
        <dbReference type="SAM" id="Phobius"/>
    </source>
</evidence>
<feature type="transmembrane region" description="Helical" evidence="9">
    <location>
        <begin position="173"/>
        <end position="189"/>
    </location>
</feature>
<accession>A0A512D416</accession>
<keyword evidence="4" id="KW-1003">Cell membrane</keyword>
<feature type="transmembrane region" description="Helical" evidence="9">
    <location>
        <begin position="150"/>
        <end position="167"/>
    </location>
</feature>
<keyword evidence="3" id="KW-0813">Transport</keyword>
<evidence type="ECO:0000256" key="4">
    <source>
        <dbReference type="ARBA" id="ARBA00022475"/>
    </source>
</evidence>